<name>A0ABU4GSG3_9CLOT</name>
<dbReference type="Pfam" id="PF13730">
    <property type="entry name" value="HTH_36"/>
    <property type="match status" value="2"/>
</dbReference>
<dbReference type="RefSeq" id="WP_318066667.1">
    <property type="nucleotide sequence ID" value="NZ_JAWONS010000326.1"/>
</dbReference>
<sequence length="234" mass="26488">MAEIQEILKIEGVGAKGGGILPKYVMLDPDLTLEAKCIYTYFASLAGMGTTVFPGRDTIIEYLGINKDTFYKHFKLLIEQNYVTTKQENSSNGFKKNVYTLVSNPKKFESQSSTIDKSTYSRIRFGGLKSAGYGWMPYMVMTDPRLNIKAKGIYAYFCVWTGSGNSAFPSKDDILRHLGISHNTYQRYYKQLIDLNYITVVQRRDSGRMAVNDYYLNDNPDVDCLPDTKISDTG</sequence>
<accession>A0ABU4GSG3</accession>
<protein>
    <submittedName>
        <fullName evidence="1">Helix-turn-helix domain-containing protein</fullName>
    </submittedName>
</protein>
<dbReference type="EMBL" id="JAWONS010000326">
    <property type="protein sequence ID" value="MDW2800498.1"/>
    <property type="molecule type" value="Genomic_DNA"/>
</dbReference>
<evidence type="ECO:0000313" key="1">
    <source>
        <dbReference type="EMBL" id="MDW2800498.1"/>
    </source>
</evidence>
<proteinExistence type="predicted"/>
<evidence type="ECO:0000313" key="2">
    <source>
        <dbReference type="Proteomes" id="UP001276854"/>
    </source>
</evidence>
<feature type="non-terminal residue" evidence="1">
    <location>
        <position position="234"/>
    </location>
</feature>
<gene>
    <name evidence="1" type="ORF">RZO55_23300</name>
</gene>
<dbReference type="InterPro" id="IPR036388">
    <property type="entry name" value="WH-like_DNA-bd_sf"/>
</dbReference>
<keyword evidence="2" id="KW-1185">Reference proteome</keyword>
<dbReference type="Gene3D" id="1.10.10.10">
    <property type="entry name" value="Winged helix-like DNA-binding domain superfamily/Winged helix DNA-binding domain"/>
    <property type="match status" value="2"/>
</dbReference>
<dbReference type="Proteomes" id="UP001276854">
    <property type="component" value="Unassembled WGS sequence"/>
</dbReference>
<reference evidence="1 2" key="1">
    <citation type="submission" date="2023-10" db="EMBL/GenBank/DDBJ databases">
        <title>A novel Glycoside Hydrolase 43-Like Enzyme from Clostrdium boliviensis is an Endo-xylanase, and a Candidate for Xylooligosaccharides Production from Different Xylan Substrates.</title>
        <authorList>
            <person name="Alvarez M.T."/>
            <person name="Rocabado-Villegas L.R."/>
            <person name="Salas-Veizaga D.M."/>
            <person name="Linares-Pasten J.A."/>
            <person name="Gudmundsdottir E.E."/>
            <person name="Hreggvidsson G.O."/>
            <person name="Adlercreutz P."/>
            <person name="Nordberg Karlsson E."/>
        </authorList>
    </citation>
    <scope>NUCLEOTIDE SEQUENCE [LARGE SCALE GENOMIC DNA]</scope>
    <source>
        <strain evidence="1 2">E-1</strain>
    </source>
</reference>
<comment type="caution">
    <text evidence="1">The sequence shown here is derived from an EMBL/GenBank/DDBJ whole genome shotgun (WGS) entry which is preliminary data.</text>
</comment>
<organism evidence="1 2">
    <name type="scientific">Clostridium boliviensis</name>
    <dbReference type="NCBI Taxonomy" id="318465"/>
    <lineage>
        <taxon>Bacteria</taxon>
        <taxon>Bacillati</taxon>
        <taxon>Bacillota</taxon>
        <taxon>Clostridia</taxon>
        <taxon>Eubacteriales</taxon>
        <taxon>Clostridiaceae</taxon>
        <taxon>Clostridium</taxon>
    </lineage>
</organism>